<dbReference type="SUPFAM" id="SSF56214">
    <property type="entry name" value="4'-phosphopantetheinyl transferase"/>
    <property type="match status" value="2"/>
</dbReference>
<dbReference type="InterPro" id="IPR008278">
    <property type="entry name" value="4-PPantetheinyl_Trfase_dom"/>
</dbReference>
<keyword evidence="2 5" id="KW-0808">Transferase</keyword>
<dbReference type="GO" id="GO:0019878">
    <property type="term" value="P:lysine biosynthetic process via aminoadipic acid"/>
    <property type="evidence" value="ECO:0007669"/>
    <property type="project" value="TreeGrafter"/>
</dbReference>
<accession>A0A1I2NQN6</accession>
<dbReference type="InterPro" id="IPR037143">
    <property type="entry name" value="4-PPantetheinyl_Trfase_dom_sf"/>
</dbReference>
<evidence type="ECO:0000256" key="3">
    <source>
        <dbReference type="SAM" id="MobiDB-lite"/>
    </source>
</evidence>
<evidence type="ECO:0000259" key="4">
    <source>
        <dbReference type="Pfam" id="PF01648"/>
    </source>
</evidence>
<dbReference type="Proteomes" id="UP000181942">
    <property type="component" value="Unassembled WGS sequence"/>
</dbReference>
<dbReference type="RefSeq" id="WP_075030961.1">
    <property type="nucleotide sequence ID" value="NZ_FONR01000015.1"/>
</dbReference>
<dbReference type="EMBL" id="FONR01000015">
    <property type="protein sequence ID" value="SFG03977.1"/>
    <property type="molecule type" value="Genomic_DNA"/>
</dbReference>
<dbReference type="GO" id="GO:0005829">
    <property type="term" value="C:cytosol"/>
    <property type="evidence" value="ECO:0007669"/>
    <property type="project" value="TreeGrafter"/>
</dbReference>
<evidence type="ECO:0000313" key="6">
    <source>
        <dbReference type="Proteomes" id="UP000181942"/>
    </source>
</evidence>
<reference evidence="5 6" key="1">
    <citation type="submission" date="2016-10" db="EMBL/GenBank/DDBJ databases">
        <authorList>
            <person name="de Groot N.N."/>
        </authorList>
    </citation>
    <scope>NUCLEOTIDE SEQUENCE [LARGE SCALE GENOMIC DNA]</scope>
    <source>
        <strain evidence="5 6">OK461</strain>
    </source>
</reference>
<name>A0A1I2NQN6_9ACTN</name>
<organism evidence="5 6">
    <name type="scientific">Streptomyces mirabilis</name>
    <dbReference type="NCBI Taxonomy" id="68239"/>
    <lineage>
        <taxon>Bacteria</taxon>
        <taxon>Bacillati</taxon>
        <taxon>Actinomycetota</taxon>
        <taxon>Actinomycetes</taxon>
        <taxon>Kitasatosporales</taxon>
        <taxon>Streptomycetaceae</taxon>
        <taxon>Streptomyces</taxon>
    </lineage>
</organism>
<evidence type="ECO:0000256" key="1">
    <source>
        <dbReference type="ARBA" id="ARBA00010990"/>
    </source>
</evidence>
<evidence type="ECO:0000256" key="2">
    <source>
        <dbReference type="ARBA" id="ARBA00022679"/>
    </source>
</evidence>
<dbReference type="Gene3D" id="3.90.470.20">
    <property type="entry name" value="4'-phosphopantetheinyl transferase domain"/>
    <property type="match status" value="2"/>
</dbReference>
<feature type="region of interest" description="Disordered" evidence="3">
    <location>
        <begin position="1"/>
        <end position="29"/>
    </location>
</feature>
<evidence type="ECO:0000313" key="5">
    <source>
        <dbReference type="EMBL" id="SFG03977.1"/>
    </source>
</evidence>
<dbReference type="GO" id="GO:0000287">
    <property type="term" value="F:magnesium ion binding"/>
    <property type="evidence" value="ECO:0007669"/>
    <property type="project" value="InterPro"/>
</dbReference>
<comment type="similarity">
    <text evidence="1">Belongs to the P-Pant transferase superfamily. Gsp/Sfp/HetI/AcpT family.</text>
</comment>
<protein>
    <submittedName>
        <fullName evidence="5">4'-phosphopantetheinyl transferase</fullName>
    </submittedName>
</protein>
<dbReference type="InterPro" id="IPR050559">
    <property type="entry name" value="P-Pant_transferase_sf"/>
</dbReference>
<dbReference type="AlphaFoldDB" id="A0A1I2NQN6"/>
<dbReference type="PANTHER" id="PTHR12215">
    <property type="entry name" value="PHOSPHOPANTETHEINE TRANSFERASE"/>
    <property type="match status" value="1"/>
</dbReference>
<feature type="domain" description="4'-phosphopantetheinyl transferase" evidence="4">
    <location>
        <begin position="110"/>
        <end position="201"/>
    </location>
</feature>
<dbReference type="GO" id="GO:0008897">
    <property type="term" value="F:holo-[acyl-carrier-protein] synthase activity"/>
    <property type="evidence" value="ECO:0007669"/>
    <property type="project" value="InterPro"/>
</dbReference>
<proteinExistence type="inferred from homology"/>
<gene>
    <name evidence="5" type="ORF">SAMN02787118_11514</name>
</gene>
<sequence>MDDESDAPVVHLSRLDAAGRATGPEPDWALLSPDERARADRMPPSPRRVWIHSRALLRTTVAHHLGCSAHEVRPARDPLGRPFLPDAPHLHISLAHTTDCCAVAVSTAGPVGVDVEWVRPVNLPDGLARRILGPAELEEWDRVATPDRTRWLLRRWTWKEALLKAEGIGLAGGPRSFGVRRTAAGLRVSGSRHRPECWWLDEVPAGPRHVAAVARDRRGRTPHR</sequence>
<dbReference type="Pfam" id="PF01648">
    <property type="entry name" value="ACPS"/>
    <property type="match status" value="1"/>
</dbReference>
<dbReference type="PANTHER" id="PTHR12215:SF10">
    <property type="entry name" value="L-AMINOADIPATE-SEMIALDEHYDE DEHYDROGENASE-PHOSPHOPANTETHEINYL TRANSFERASE"/>
    <property type="match status" value="1"/>
</dbReference>